<reference evidence="5" key="2">
    <citation type="submission" date="2020-05" db="UniProtKB">
        <authorList>
            <consortium name="EnsemblMetazoa"/>
        </authorList>
    </citation>
    <scope>IDENTIFICATION</scope>
    <source>
        <strain evidence="5">WRAIR2</strain>
    </source>
</reference>
<protein>
    <recommendedName>
        <fullName evidence="4">CDT1 Geminin-binding domain-containing protein</fullName>
    </recommendedName>
</protein>
<reference evidence="6" key="1">
    <citation type="submission" date="2013-03" db="EMBL/GenBank/DDBJ databases">
        <title>The Genome Sequence of Anopheles dirus WRAIR2.</title>
        <authorList>
            <consortium name="The Broad Institute Genomics Platform"/>
            <person name="Neafsey D.E."/>
            <person name="Walton C."/>
            <person name="Walker B."/>
            <person name="Young S.K."/>
            <person name="Zeng Q."/>
            <person name="Gargeya S."/>
            <person name="Fitzgerald M."/>
            <person name="Haas B."/>
            <person name="Abouelleil A."/>
            <person name="Allen A.W."/>
            <person name="Alvarado L."/>
            <person name="Arachchi H.M."/>
            <person name="Berlin A.M."/>
            <person name="Chapman S.B."/>
            <person name="Gainer-Dewar J."/>
            <person name="Goldberg J."/>
            <person name="Griggs A."/>
            <person name="Gujja S."/>
            <person name="Hansen M."/>
            <person name="Howarth C."/>
            <person name="Imamovic A."/>
            <person name="Ireland A."/>
            <person name="Larimer J."/>
            <person name="McCowan C."/>
            <person name="Murphy C."/>
            <person name="Pearson M."/>
            <person name="Poon T.W."/>
            <person name="Priest M."/>
            <person name="Roberts A."/>
            <person name="Saif S."/>
            <person name="Shea T."/>
            <person name="Sisk P."/>
            <person name="Sykes S."/>
            <person name="Wortman J."/>
            <person name="Nusbaum C."/>
            <person name="Birren B."/>
        </authorList>
    </citation>
    <scope>NUCLEOTIDE SEQUENCE [LARGE SCALE GENOMIC DNA]</scope>
    <source>
        <strain evidence="6">WRAIR2</strain>
    </source>
</reference>
<dbReference type="InterPro" id="IPR014939">
    <property type="entry name" value="CDT1_Gemini-bd-like"/>
</dbReference>
<dbReference type="PANTHER" id="PTHR28637">
    <property type="entry name" value="DNA REPLICATION FACTOR CDT1"/>
    <property type="match status" value="1"/>
</dbReference>
<dbReference type="EnsemblMetazoa" id="ADIR003850-RA">
    <property type="protein sequence ID" value="ADIR003850-PA"/>
    <property type="gene ID" value="ADIR003850"/>
</dbReference>
<organism evidence="5 6">
    <name type="scientific">Anopheles dirus</name>
    <dbReference type="NCBI Taxonomy" id="7168"/>
    <lineage>
        <taxon>Eukaryota</taxon>
        <taxon>Metazoa</taxon>
        <taxon>Ecdysozoa</taxon>
        <taxon>Arthropoda</taxon>
        <taxon>Hexapoda</taxon>
        <taxon>Insecta</taxon>
        <taxon>Pterygota</taxon>
        <taxon>Neoptera</taxon>
        <taxon>Endopterygota</taxon>
        <taxon>Diptera</taxon>
        <taxon>Nematocera</taxon>
        <taxon>Culicoidea</taxon>
        <taxon>Culicidae</taxon>
        <taxon>Anophelinae</taxon>
        <taxon>Anopheles</taxon>
    </lineage>
</organism>
<dbReference type="Pfam" id="PF16679">
    <property type="entry name" value="CDT1_C"/>
    <property type="match status" value="1"/>
</dbReference>
<dbReference type="GO" id="GO:0003677">
    <property type="term" value="F:DNA binding"/>
    <property type="evidence" value="ECO:0007669"/>
    <property type="project" value="InterPro"/>
</dbReference>
<dbReference type="VEuPathDB" id="VectorBase:ADIR003850"/>
<feature type="domain" description="CDT1 Geminin-binding" evidence="4">
    <location>
        <begin position="352"/>
        <end position="529"/>
    </location>
</feature>
<comment type="similarity">
    <text evidence="1">Belongs to the Cdt1 family.</text>
</comment>
<dbReference type="AlphaFoldDB" id="A0A182N876"/>
<feature type="region of interest" description="Disordered" evidence="3">
    <location>
        <begin position="577"/>
        <end position="619"/>
    </location>
</feature>
<keyword evidence="2" id="KW-0131">Cell cycle</keyword>
<name>A0A182N876_9DIPT</name>
<evidence type="ECO:0000313" key="6">
    <source>
        <dbReference type="Proteomes" id="UP000075884"/>
    </source>
</evidence>
<evidence type="ECO:0000256" key="1">
    <source>
        <dbReference type="ARBA" id="ARBA00008356"/>
    </source>
</evidence>
<dbReference type="InterPro" id="IPR045173">
    <property type="entry name" value="Cdt1"/>
</dbReference>
<sequence length="754" mass="84161">MSQPTVASYFNTRKRAALDTLGGAGKNKVLILDNPTVDTVGNLTNGSLNSDHEELRFVLANNPNFTSKSIDVAGKDNGASSSPDPAELGRRVTRASRAIKRIGPVDLDEKTKALLSTVQPKLVSFVKKGNLSPQKRLHTASPVKRAVGVPERKIATPQKANDGVLAAQQQPAEFSPRNSLNNVAKAAPVKPSVSRMLQLGKDKDPMSLDEIRNKLLRHPRLPELKTKLNAIQSGFDKMDRLRTERLEGHIKPAMSPSTAAKNLQKFTTLDVEVLVSPKKPIASPSKLLRTPTKNAANSTSPSKNVTPKRMSALMSPIKDPSAGTPITASPKKLPAYQRFHNLVEAGTPTLHLPFKYRSLLELFKCADTVCAMFHNRKEQITFKKLKPAVQRMARKNFFESHLAQIQFLYPDAFKFSQEMTKNYGSATKHETYQLVIRPSIEESEEQANKRAQETNSIRSLQSHSLNPQALVERCQHFRRLLLEKTKDAHQAFLQSLDPPLNIERNKVIRWHADFDLEGCPDIEKAELPQPPNVEKFASAKDVLSTARNLFSCGTPMERALERLEQKKKQDAVAATIAASQTSVPEQTEEDKKPPVDIKPEICSGSSSIRSVAPKTKPDPAEQLLKNVPKALLEKIRAKQAAKALEQMTRRPSQEKEAMKYSRLPEIARHLRNVFVTERKNVLPLETPVVKIENSYRGKLTLQELEEHIRMIAQLVPFWLTLPEVRKVKYAKIAKDCDIAKVLSVLEQKANEAVQ</sequence>
<dbReference type="GO" id="GO:0005634">
    <property type="term" value="C:nucleus"/>
    <property type="evidence" value="ECO:0007669"/>
    <property type="project" value="TreeGrafter"/>
</dbReference>
<evidence type="ECO:0000256" key="2">
    <source>
        <dbReference type="ARBA" id="ARBA00023306"/>
    </source>
</evidence>
<evidence type="ECO:0000313" key="5">
    <source>
        <dbReference type="EnsemblMetazoa" id="ADIR003850-PA"/>
    </source>
</evidence>
<dbReference type="SUPFAM" id="SSF46785">
    <property type="entry name" value="Winged helix' DNA-binding domain"/>
    <property type="match status" value="1"/>
</dbReference>
<evidence type="ECO:0000256" key="3">
    <source>
        <dbReference type="SAM" id="MobiDB-lite"/>
    </source>
</evidence>
<dbReference type="SMART" id="SM01075">
    <property type="entry name" value="CDT1"/>
    <property type="match status" value="1"/>
</dbReference>
<dbReference type="Proteomes" id="UP000075884">
    <property type="component" value="Unassembled WGS sequence"/>
</dbReference>
<dbReference type="STRING" id="7168.A0A182N876"/>
<dbReference type="InterPro" id="IPR038090">
    <property type="entry name" value="Cdt1_C_WH_dom_sf"/>
</dbReference>
<dbReference type="CDD" id="cd08674">
    <property type="entry name" value="Cdt1_m"/>
    <property type="match status" value="1"/>
</dbReference>
<feature type="compositionally biased region" description="Polar residues" evidence="3">
    <location>
        <begin position="291"/>
        <end position="305"/>
    </location>
</feature>
<keyword evidence="6" id="KW-1185">Reference proteome</keyword>
<dbReference type="Pfam" id="PF08839">
    <property type="entry name" value="CDT1"/>
    <property type="match status" value="1"/>
</dbReference>
<dbReference type="GO" id="GO:0030174">
    <property type="term" value="P:regulation of DNA-templated DNA replication initiation"/>
    <property type="evidence" value="ECO:0007669"/>
    <property type="project" value="InterPro"/>
</dbReference>
<feature type="region of interest" description="Disordered" evidence="3">
    <location>
        <begin position="284"/>
        <end position="307"/>
    </location>
</feature>
<dbReference type="GO" id="GO:0070182">
    <property type="term" value="F:DNA polymerase binding"/>
    <property type="evidence" value="ECO:0007669"/>
    <property type="project" value="TreeGrafter"/>
</dbReference>
<dbReference type="InterPro" id="IPR032054">
    <property type="entry name" value="Cdt1_C"/>
</dbReference>
<evidence type="ECO:0000259" key="4">
    <source>
        <dbReference type="SMART" id="SM01075"/>
    </source>
</evidence>
<dbReference type="CDD" id="cd08767">
    <property type="entry name" value="Cdt1_c"/>
    <property type="match status" value="1"/>
</dbReference>
<dbReference type="PANTHER" id="PTHR28637:SF1">
    <property type="entry name" value="DNA REPLICATION FACTOR CDT1"/>
    <property type="match status" value="1"/>
</dbReference>
<feature type="compositionally biased region" description="Basic and acidic residues" evidence="3">
    <location>
        <begin position="589"/>
        <end position="599"/>
    </location>
</feature>
<dbReference type="InterPro" id="IPR036390">
    <property type="entry name" value="WH_DNA-bd_sf"/>
</dbReference>
<accession>A0A182N876</accession>
<dbReference type="GO" id="GO:0000278">
    <property type="term" value="P:mitotic cell cycle"/>
    <property type="evidence" value="ECO:0007669"/>
    <property type="project" value="TreeGrafter"/>
</dbReference>
<dbReference type="GO" id="GO:0071163">
    <property type="term" value="P:DNA replication preinitiation complex assembly"/>
    <property type="evidence" value="ECO:0007669"/>
    <property type="project" value="InterPro"/>
</dbReference>
<feature type="region of interest" description="Disordered" evidence="3">
    <location>
        <begin position="69"/>
        <end position="91"/>
    </location>
</feature>
<dbReference type="Gene3D" id="1.10.10.1420">
    <property type="entry name" value="DNA replication factor Cdt1, C-terminal WH domain"/>
    <property type="match status" value="1"/>
</dbReference>
<dbReference type="GO" id="GO:0000076">
    <property type="term" value="P:DNA replication checkpoint signaling"/>
    <property type="evidence" value="ECO:0007669"/>
    <property type="project" value="TreeGrafter"/>
</dbReference>
<proteinExistence type="inferred from homology"/>